<dbReference type="SUPFAM" id="SSF116734">
    <property type="entry name" value="DNA methylase specificity domain"/>
    <property type="match status" value="1"/>
</dbReference>
<dbReference type="Gene3D" id="3.90.220.20">
    <property type="entry name" value="DNA methylase specificity domains"/>
    <property type="match status" value="1"/>
</dbReference>
<evidence type="ECO:0000256" key="3">
    <source>
        <dbReference type="ARBA" id="ARBA00023125"/>
    </source>
</evidence>
<keyword evidence="3" id="KW-0238">DNA-binding</keyword>
<keyword evidence="5" id="KW-0540">Nuclease</keyword>
<dbReference type="InterPro" id="IPR000055">
    <property type="entry name" value="Restrct_endonuc_typeI_TRD"/>
</dbReference>
<dbReference type="Proteomes" id="UP000321812">
    <property type="component" value="Unassembled WGS sequence"/>
</dbReference>
<evidence type="ECO:0000256" key="1">
    <source>
        <dbReference type="ARBA" id="ARBA00010923"/>
    </source>
</evidence>
<gene>
    <name evidence="5" type="ORF">YZ82_01190</name>
</gene>
<name>A0A562XM40_CAMHY</name>
<keyword evidence="5" id="KW-0255">Endonuclease</keyword>
<evidence type="ECO:0000256" key="2">
    <source>
        <dbReference type="ARBA" id="ARBA00022747"/>
    </source>
</evidence>
<evidence type="ECO:0000313" key="5">
    <source>
        <dbReference type="EMBL" id="TWO23187.1"/>
    </source>
</evidence>
<keyword evidence="5" id="KW-0378">Hydrolase</keyword>
<dbReference type="GO" id="GO:0004519">
    <property type="term" value="F:endonuclease activity"/>
    <property type="evidence" value="ECO:0007669"/>
    <property type="project" value="UniProtKB-KW"/>
</dbReference>
<accession>A0A562XM40</accession>
<dbReference type="Pfam" id="PF01420">
    <property type="entry name" value="Methylase_S"/>
    <property type="match status" value="1"/>
</dbReference>
<keyword evidence="2" id="KW-0680">Restriction system</keyword>
<comment type="caution">
    <text evidence="5">The sequence shown here is derived from an EMBL/GenBank/DDBJ whole genome shotgun (WGS) entry which is preliminary data.</text>
</comment>
<proteinExistence type="inferred from homology"/>
<dbReference type="GO" id="GO:0003677">
    <property type="term" value="F:DNA binding"/>
    <property type="evidence" value="ECO:0007669"/>
    <property type="project" value="UniProtKB-KW"/>
</dbReference>
<evidence type="ECO:0000259" key="4">
    <source>
        <dbReference type="Pfam" id="PF01420"/>
    </source>
</evidence>
<organism evidence="5 6">
    <name type="scientific">Campylobacter hyointestinalis</name>
    <dbReference type="NCBI Taxonomy" id="198"/>
    <lineage>
        <taxon>Bacteria</taxon>
        <taxon>Pseudomonadati</taxon>
        <taxon>Campylobacterota</taxon>
        <taxon>Epsilonproteobacteria</taxon>
        <taxon>Campylobacterales</taxon>
        <taxon>Campylobacteraceae</taxon>
        <taxon>Campylobacter</taxon>
    </lineage>
</organism>
<reference evidence="5 6" key="1">
    <citation type="submission" date="2019-07" db="EMBL/GenBank/DDBJ databases">
        <title>Rapid identification of Enteric Bacteria from Whole Genome Sequences (WGS) using Average Nucleotide Identity (ANI).</title>
        <authorList>
            <person name="Lane C."/>
        </authorList>
    </citation>
    <scope>NUCLEOTIDE SEQUENCE [LARGE SCALE GENOMIC DNA]</scope>
    <source>
        <strain evidence="5 6">D2411</strain>
    </source>
</reference>
<feature type="domain" description="Type I restriction modification DNA specificity" evidence="4">
    <location>
        <begin position="5"/>
        <end position="159"/>
    </location>
</feature>
<dbReference type="GO" id="GO:0009307">
    <property type="term" value="P:DNA restriction-modification system"/>
    <property type="evidence" value="ECO:0007669"/>
    <property type="project" value="UniProtKB-KW"/>
</dbReference>
<sequence>MINSSEWKEFRIGDIFDVFTGSLLDVKALKNGKIPRISVTNENNGILDYFDSENSNNARHFENFISVNFFGQCFYHPYKASLEMKVHVLKLKNRKFNKNLGLFFSSILNKTLENKFTYSKQLSSSKLKNDDIKIILPTKNDKIDFDFMENFIDKIEQKQRGILEFYKHKKQNGGGMS</sequence>
<dbReference type="RefSeq" id="WP_147496823.1">
    <property type="nucleotide sequence ID" value="NZ_VOAP01000002.1"/>
</dbReference>
<dbReference type="AlphaFoldDB" id="A0A562XM40"/>
<dbReference type="InterPro" id="IPR044946">
    <property type="entry name" value="Restrct_endonuc_typeI_TRD_sf"/>
</dbReference>
<comment type="similarity">
    <text evidence="1">Belongs to the type-I restriction system S methylase family.</text>
</comment>
<evidence type="ECO:0000313" key="6">
    <source>
        <dbReference type="Proteomes" id="UP000321812"/>
    </source>
</evidence>
<dbReference type="EMBL" id="VOAP01000002">
    <property type="protein sequence ID" value="TWO23187.1"/>
    <property type="molecule type" value="Genomic_DNA"/>
</dbReference>
<protein>
    <submittedName>
        <fullName evidence="5">Type I restriction endonuclease subunit S</fullName>
    </submittedName>
</protein>